<name>A0ABW0HPI2_9BACL</name>
<sequence length="716" mass="80358">MSNAIMSVNESQLGALVNPSDEQANILLNPMAVVDAYHQKFRLKDYVLADVLAAFYALKHAKEEIKLQLLEKVNRSEAHKRRRIHTKKEIVERFYKQFLNEVAHADSHSFSYLLAMDGNFEAVYMEALDEKVASMTDESIAAHLASQNQEIAARVKAMENPETLSELRMKKSAVGLNEEEQVRLDELEAHLTRERDAAPTVQRSEVNVSGFSLEETKHTKTHETIFVVRLKERLDRDTYNTIQAQMRSIGGGWSKFTQGFNFKADPSERLKAIFGNETDAVEESAAADVEPSNKAAEKLRTVADNMQKSIDDKRRDRPTHTHRMASMAASAAKEADELERIQRIMRNLADAMERGDAIHLDGVTARTHIETLDGFLRSRVYEQMQKNKEQTLDRNGSAIRRDPTLEDINGMTYPKPEMASDTLELFIKEMTGNALKGTSRLLARVQKEIAAQRGRQRASGWFLVDATPIFDELSTLISKAKTVPFAGRINDLLTPYKRLQTMGIKAPEQFRSALREYLNYRAGTGLSEEEKKKRSLAQRESETTRMKIPGYFPTPKETVDIMMANVAIEAGDKVLEPSAGKGNIAEALIAHEGADVDVIEINSTLRGILEDKGFNIVAYDFLAYQVGGYDAIVMNPPFENGQDIEHVQHAYELLKPGGRLVAIMSEGPFYRSDKPAMTFREWLDGKGGVSEKLPEGSFKSAERPTGVATRIVVVDK</sequence>
<dbReference type="CDD" id="cd02440">
    <property type="entry name" value="AdoMet_MTases"/>
    <property type="match status" value="1"/>
</dbReference>
<organism evidence="3 4">
    <name type="scientific">Cohnella soli</name>
    <dbReference type="NCBI Taxonomy" id="425005"/>
    <lineage>
        <taxon>Bacteria</taxon>
        <taxon>Bacillati</taxon>
        <taxon>Bacillota</taxon>
        <taxon>Bacilli</taxon>
        <taxon>Bacillales</taxon>
        <taxon>Paenibacillaceae</taxon>
        <taxon>Cohnella</taxon>
    </lineage>
</organism>
<evidence type="ECO:0000313" key="4">
    <source>
        <dbReference type="Proteomes" id="UP001596113"/>
    </source>
</evidence>
<dbReference type="PROSITE" id="PS00092">
    <property type="entry name" value="N6_MTASE"/>
    <property type="match status" value="1"/>
</dbReference>
<evidence type="ECO:0000259" key="2">
    <source>
        <dbReference type="Pfam" id="PF05175"/>
    </source>
</evidence>
<protein>
    <submittedName>
        <fullName evidence="3">Methyltransferase</fullName>
    </submittedName>
</protein>
<dbReference type="InterPro" id="IPR007848">
    <property type="entry name" value="Small_mtfrase_dom"/>
</dbReference>
<dbReference type="PRINTS" id="PR00507">
    <property type="entry name" value="N12N6MTFRASE"/>
</dbReference>
<feature type="coiled-coil region" evidence="1">
    <location>
        <begin position="296"/>
        <end position="351"/>
    </location>
</feature>
<keyword evidence="1" id="KW-0175">Coiled coil</keyword>
<dbReference type="InterPro" id="IPR002052">
    <property type="entry name" value="DNA_methylase_N6_adenine_CS"/>
</dbReference>
<dbReference type="EMBL" id="JBHSMI010000011">
    <property type="protein sequence ID" value="MFC5402303.1"/>
    <property type="molecule type" value="Genomic_DNA"/>
</dbReference>
<keyword evidence="4" id="KW-1185">Reference proteome</keyword>
<evidence type="ECO:0000256" key="1">
    <source>
        <dbReference type="SAM" id="Coils"/>
    </source>
</evidence>
<proteinExistence type="predicted"/>
<keyword evidence="3" id="KW-0489">Methyltransferase</keyword>
<feature type="domain" description="Methyltransferase small" evidence="2">
    <location>
        <begin position="562"/>
        <end position="666"/>
    </location>
</feature>
<accession>A0ABW0HPI2</accession>
<dbReference type="RefSeq" id="WP_378130631.1">
    <property type="nucleotide sequence ID" value="NZ_JBHSMI010000011.1"/>
</dbReference>
<dbReference type="Proteomes" id="UP001596113">
    <property type="component" value="Unassembled WGS sequence"/>
</dbReference>
<dbReference type="GO" id="GO:0008168">
    <property type="term" value="F:methyltransferase activity"/>
    <property type="evidence" value="ECO:0007669"/>
    <property type="project" value="UniProtKB-KW"/>
</dbReference>
<dbReference type="InterPro" id="IPR029063">
    <property type="entry name" value="SAM-dependent_MTases_sf"/>
</dbReference>
<reference evidence="4" key="1">
    <citation type="journal article" date="2019" name="Int. J. Syst. Evol. Microbiol.">
        <title>The Global Catalogue of Microorganisms (GCM) 10K type strain sequencing project: providing services to taxonomists for standard genome sequencing and annotation.</title>
        <authorList>
            <consortium name="The Broad Institute Genomics Platform"/>
            <consortium name="The Broad Institute Genome Sequencing Center for Infectious Disease"/>
            <person name="Wu L."/>
            <person name="Ma J."/>
        </authorList>
    </citation>
    <scope>NUCLEOTIDE SEQUENCE [LARGE SCALE GENOMIC DNA]</scope>
    <source>
        <strain evidence="4">CGMCC 1.18575</strain>
    </source>
</reference>
<evidence type="ECO:0000313" key="3">
    <source>
        <dbReference type="EMBL" id="MFC5402303.1"/>
    </source>
</evidence>
<dbReference type="SUPFAM" id="SSF53335">
    <property type="entry name" value="S-adenosyl-L-methionine-dependent methyltransferases"/>
    <property type="match status" value="1"/>
</dbReference>
<dbReference type="Pfam" id="PF05175">
    <property type="entry name" value="MTS"/>
    <property type="match status" value="1"/>
</dbReference>
<keyword evidence="3" id="KW-0808">Transferase</keyword>
<gene>
    <name evidence="3" type="ORF">ACFPOF_06100</name>
</gene>
<dbReference type="Gene3D" id="3.40.50.150">
    <property type="entry name" value="Vaccinia Virus protein VP39"/>
    <property type="match status" value="1"/>
</dbReference>
<dbReference type="GO" id="GO:0032259">
    <property type="term" value="P:methylation"/>
    <property type="evidence" value="ECO:0007669"/>
    <property type="project" value="UniProtKB-KW"/>
</dbReference>
<comment type="caution">
    <text evidence="3">The sequence shown here is derived from an EMBL/GenBank/DDBJ whole genome shotgun (WGS) entry which is preliminary data.</text>
</comment>